<evidence type="ECO:0000256" key="2">
    <source>
        <dbReference type="RuleBase" id="RU102079"/>
    </source>
</evidence>
<dbReference type="SUPFAM" id="SSF49899">
    <property type="entry name" value="Concanavalin A-like lectins/glucanases"/>
    <property type="match status" value="2"/>
</dbReference>
<dbReference type="SMART" id="SM00276">
    <property type="entry name" value="GLECT"/>
    <property type="match status" value="2"/>
</dbReference>
<dbReference type="InterPro" id="IPR013320">
    <property type="entry name" value="ConA-like_dom_sf"/>
</dbReference>
<sequence length="273" mass="30341">MTTTEYIVKAVKTLGHTITVCGKPTSTRVAINLLVNDDSNNIGCHFNPRFDQKEIVLNNKVNGTWKTEQRARKGNFMWAQSSHAEYKLVVGTADITCYWNGLKLDGCTFKHRVSASTLAGFTVGGMDVSSVDIVDNNTTPAPVITPVEIKGDKFSGKTLRVVATPMANRTAINFKANDSDTNIAFHFNPRYDEKVIVRNNMVNGTWQTEERTMTVPFSWSLNQEYTYDIYVAEAYFSCVWNGVEVCRFVHRSAVAQDVGLAIVGMCVKSISSL</sequence>
<feature type="domain" description="Galectin" evidence="3">
    <location>
        <begin position="4"/>
        <end position="134"/>
    </location>
</feature>
<accession>A0A6F9DJQ1</accession>
<dbReference type="SMART" id="SM00908">
    <property type="entry name" value="Gal-bind_lectin"/>
    <property type="match status" value="2"/>
</dbReference>
<organism evidence="4">
    <name type="scientific">Phallusia mammillata</name>
    <dbReference type="NCBI Taxonomy" id="59560"/>
    <lineage>
        <taxon>Eukaryota</taxon>
        <taxon>Metazoa</taxon>
        <taxon>Chordata</taxon>
        <taxon>Tunicata</taxon>
        <taxon>Ascidiacea</taxon>
        <taxon>Phlebobranchia</taxon>
        <taxon>Ascidiidae</taxon>
        <taxon>Phallusia</taxon>
    </lineage>
</organism>
<dbReference type="InterPro" id="IPR044156">
    <property type="entry name" value="Galectin-like"/>
</dbReference>
<dbReference type="Gene3D" id="2.60.120.200">
    <property type="match status" value="2"/>
</dbReference>
<feature type="domain" description="Galectin" evidence="3">
    <location>
        <begin position="145"/>
        <end position="273"/>
    </location>
</feature>
<proteinExistence type="evidence at transcript level"/>
<keyword evidence="1 2" id="KW-0430">Lectin</keyword>
<reference evidence="4" key="1">
    <citation type="submission" date="2020-04" db="EMBL/GenBank/DDBJ databases">
        <authorList>
            <person name="Neveu A P."/>
        </authorList>
    </citation>
    <scope>NUCLEOTIDE SEQUENCE</scope>
    <source>
        <tissue evidence="4">Whole embryo</tissue>
    </source>
</reference>
<evidence type="ECO:0000256" key="1">
    <source>
        <dbReference type="ARBA" id="ARBA00022734"/>
    </source>
</evidence>
<gene>
    <name evidence="4" type="primary">Lgals9</name>
</gene>
<dbReference type="PANTHER" id="PTHR11346">
    <property type="entry name" value="GALECTIN"/>
    <property type="match status" value="1"/>
</dbReference>
<dbReference type="EMBL" id="LR787559">
    <property type="protein sequence ID" value="CAB3263421.1"/>
    <property type="molecule type" value="mRNA"/>
</dbReference>
<protein>
    <recommendedName>
        <fullName evidence="2">Galectin</fullName>
    </recommendedName>
</protein>
<dbReference type="PROSITE" id="PS51304">
    <property type="entry name" value="GALECTIN"/>
    <property type="match status" value="2"/>
</dbReference>
<dbReference type="InterPro" id="IPR001079">
    <property type="entry name" value="Galectin_CRD"/>
</dbReference>
<dbReference type="CDD" id="cd00070">
    <property type="entry name" value="GLECT"/>
    <property type="match status" value="2"/>
</dbReference>
<dbReference type="PANTHER" id="PTHR11346:SF189">
    <property type="entry name" value="GALECTIN"/>
    <property type="match status" value="1"/>
</dbReference>
<dbReference type="AlphaFoldDB" id="A0A6F9DJQ1"/>
<dbReference type="Pfam" id="PF00337">
    <property type="entry name" value="Gal-bind_lectin"/>
    <property type="match status" value="2"/>
</dbReference>
<name>A0A6F9DJQ1_9ASCI</name>
<dbReference type="GO" id="GO:0030246">
    <property type="term" value="F:carbohydrate binding"/>
    <property type="evidence" value="ECO:0007669"/>
    <property type="project" value="UniProtKB-UniRule"/>
</dbReference>
<evidence type="ECO:0000313" key="4">
    <source>
        <dbReference type="EMBL" id="CAB3263421.1"/>
    </source>
</evidence>
<evidence type="ECO:0000259" key="3">
    <source>
        <dbReference type="PROSITE" id="PS51304"/>
    </source>
</evidence>